<dbReference type="InterPro" id="IPR001394">
    <property type="entry name" value="Peptidase_C19_UCH"/>
</dbReference>
<dbReference type="RefSeq" id="XP_035665556.1">
    <property type="nucleotide sequence ID" value="XM_035809663.1"/>
</dbReference>
<feature type="domain" description="Ubiquitin-like protease family profile" evidence="7">
    <location>
        <begin position="655"/>
        <end position="819"/>
    </location>
</feature>
<comment type="similarity">
    <text evidence="1">Belongs to the peptidase C48 family.</text>
</comment>
<dbReference type="FunFam" id="3.40.395.10:FF:000001">
    <property type="entry name" value="Sentrin-specific protease 1"/>
    <property type="match status" value="1"/>
</dbReference>
<feature type="compositionally biased region" description="Low complexity" evidence="5">
    <location>
        <begin position="860"/>
        <end position="871"/>
    </location>
</feature>
<keyword evidence="3" id="KW-0378">Hydrolase</keyword>
<dbReference type="OrthoDB" id="8948380at2759"/>
<dbReference type="InterPro" id="IPR039598">
    <property type="entry name" value="HMGXB3"/>
</dbReference>
<gene>
    <name evidence="9" type="primary">LOC118408807</name>
</gene>
<dbReference type="GO" id="GO:0004843">
    <property type="term" value="F:cysteine-type deubiquitinase activity"/>
    <property type="evidence" value="ECO:0007669"/>
    <property type="project" value="InterPro"/>
</dbReference>
<evidence type="ECO:0000259" key="7">
    <source>
        <dbReference type="PROSITE" id="PS50600"/>
    </source>
</evidence>
<dbReference type="GO" id="GO:0016579">
    <property type="term" value="P:protein deubiquitination"/>
    <property type="evidence" value="ECO:0007669"/>
    <property type="project" value="InterPro"/>
</dbReference>
<proteinExistence type="inferred from homology"/>
<feature type="region of interest" description="Disordered" evidence="5">
    <location>
        <begin position="310"/>
        <end position="330"/>
    </location>
</feature>
<dbReference type="KEGG" id="bfo:118408807"/>
<dbReference type="GeneID" id="118408807"/>
<dbReference type="InterPro" id="IPR028889">
    <property type="entry name" value="USP"/>
</dbReference>
<evidence type="ECO:0000256" key="4">
    <source>
        <dbReference type="ARBA" id="ARBA00022807"/>
    </source>
</evidence>
<feature type="region of interest" description="Disordered" evidence="5">
    <location>
        <begin position="854"/>
        <end position="902"/>
    </location>
</feature>
<keyword evidence="2" id="KW-0645">Protease</keyword>
<dbReference type="GO" id="GO:0080090">
    <property type="term" value="P:regulation of primary metabolic process"/>
    <property type="evidence" value="ECO:0007669"/>
    <property type="project" value="UniProtKB-ARBA"/>
</dbReference>
<dbReference type="Gene3D" id="3.40.395.10">
    <property type="entry name" value="Adenoviral Proteinase, Chain A"/>
    <property type="match status" value="1"/>
</dbReference>
<accession>A0A9J7KCQ0</accession>
<name>A0A9J7KCQ0_BRAFL</name>
<evidence type="ECO:0000256" key="5">
    <source>
        <dbReference type="SAM" id="MobiDB-lite"/>
    </source>
</evidence>
<evidence type="ECO:0000256" key="2">
    <source>
        <dbReference type="ARBA" id="ARBA00022670"/>
    </source>
</evidence>
<dbReference type="CDD" id="cd02257">
    <property type="entry name" value="Peptidase_C19"/>
    <property type="match status" value="1"/>
</dbReference>
<evidence type="ECO:0000313" key="9">
    <source>
        <dbReference type="RefSeq" id="XP_035665556.1"/>
    </source>
</evidence>
<evidence type="ECO:0000313" key="8">
    <source>
        <dbReference type="Proteomes" id="UP000001554"/>
    </source>
</evidence>
<organism evidence="8 9">
    <name type="scientific">Branchiostoma floridae</name>
    <name type="common">Florida lancelet</name>
    <name type="synonym">Amphioxus</name>
    <dbReference type="NCBI Taxonomy" id="7739"/>
    <lineage>
        <taxon>Eukaryota</taxon>
        <taxon>Metazoa</taxon>
        <taxon>Chordata</taxon>
        <taxon>Cephalochordata</taxon>
        <taxon>Leptocardii</taxon>
        <taxon>Amphioxiformes</taxon>
        <taxon>Branchiostomatidae</taxon>
        <taxon>Branchiostoma</taxon>
    </lineage>
</organism>
<dbReference type="Pfam" id="PF00443">
    <property type="entry name" value="UCH"/>
    <property type="match status" value="1"/>
</dbReference>
<dbReference type="GO" id="GO:0006508">
    <property type="term" value="P:proteolysis"/>
    <property type="evidence" value="ECO:0007669"/>
    <property type="project" value="UniProtKB-KW"/>
</dbReference>
<dbReference type="PROSITE" id="PS00973">
    <property type="entry name" value="USP_2"/>
    <property type="match status" value="1"/>
</dbReference>
<dbReference type="InterPro" id="IPR018200">
    <property type="entry name" value="USP_CS"/>
</dbReference>
<feature type="domain" description="USP" evidence="6">
    <location>
        <begin position="346"/>
        <end position="616"/>
    </location>
</feature>
<dbReference type="AlphaFoldDB" id="A0A9J7KCQ0"/>
<dbReference type="PANTHER" id="PTHR17609">
    <property type="entry name" value="HMG DOMAIN-CONTAINING PROTEIN 3"/>
    <property type="match status" value="1"/>
</dbReference>
<dbReference type="GO" id="GO:0060255">
    <property type="term" value="P:regulation of macromolecule metabolic process"/>
    <property type="evidence" value="ECO:0007669"/>
    <property type="project" value="UniProtKB-ARBA"/>
</dbReference>
<dbReference type="SUPFAM" id="SSF54001">
    <property type="entry name" value="Cysteine proteinases"/>
    <property type="match status" value="2"/>
</dbReference>
<dbReference type="PANTHER" id="PTHR17609:SF3">
    <property type="entry name" value="SAP DOMAIN-CONTAINING PROTEIN"/>
    <property type="match status" value="1"/>
</dbReference>
<dbReference type="PROSITE" id="PS50600">
    <property type="entry name" value="ULP_PROTEASE"/>
    <property type="match status" value="1"/>
</dbReference>
<protein>
    <submittedName>
        <fullName evidence="9">Uncharacterized protein LOC118408807</fullName>
    </submittedName>
</protein>
<evidence type="ECO:0000256" key="3">
    <source>
        <dbReference type="ARBA" id="ARBA00022801"/>
    </source>
</evidence>
<sequence>MFCPNQADTIKALCEKCNVGTNGTKLDCIKRLQSTLGSPTVFNKVLSQIWGASGGLLVATCPHKVVYAVKFVLRGESPRDFVDLLLSMQWIPTVTITDMPQIIALHANKRSPGTFHPHDGRLAEPTTENIRMAKEGKFMKDLPCLTVGETTGAHSDRQVVAEHSYQRQLHPATGTSERYCLFDWLHQNNSCQEREILRQASLVQQMRGWLNTQGVEQLFSNLGKSSYFLDQLTPANHVFSIRLIGHLHNIQVNQDFLTSIMRQQHMDVGIGEDGRVRLSTTKGDAESNLTAKVDNDPEVSVRKEYHRRLGPDDTIRDTPLQKQEKNATAGSKRCKVQACPDQLQPKGLSNPGDNRCWANAAIQCLTAIGAGDYFINNPKDTFLHWLGEFMSTHMYGQLGQPRVVDTTELIGKIRSEFPTLSSNGEQDSLEFLMLLLDRMEGPWTLKLSLKTKCNDCGWISPTCTQQDSLYHIHAHGVESDVLRVSELLHESFHEGLEGTQLPCKVKGHKGYQERSITSSSSGSFLILVMERAISYTDQATLSDSRDLEVEEKLSVGQHEYQLMAILCHTGSRTTGHYFAKTLREGQWYSFDDGRVSKFNIKKKRASQEYKAFFYRECARTQEDHQSHGLQEMESKTDLAQEMQLQEEILAEIDGEKVTRKDMQGLNGTNLLNDNIVNFYMKMIMERSRLTGYPRVHAFCSFFYQQLLQNGYSSVKNWTKRDDLFSMDLVLVPVHLRVKKHWCLAVMDMRSKCINYFDSMGEMNKECLECLRGYLQEEHKRKKGTDLDLSKWTTNFPKNLPKQLNSFDCGVFACKYAEVASRDAKMSFTQHDIPAFRRQMVGEILDKKLKGKKTTAVESMSDSSAASPPDSSVCGSGGASIHDDERPKQSESQNAGLDLDIEEPLTDSRSDCAELQRRIQARENFTHDLLFGPCEELELRGYFTAVRPYLQRLANGEMPENVLHRVFYGRNQAGQPTQKQLWDMHHTRAFEFEQATFISQCILDEVKVPIDDLVTKANYEVMVLLPEALAAIYKERKGLATMEEARNRIWLASFQLDLD</sequence>
<dbReference type="Proteomes" id="UP000001554">
    <property type="component" value="Unplaced"/>
</dbReference>
<dbReference type="PROSITE" id="PS50235">
    <property type="entry name" value="USP_3"/>
    <property type="match status" value="1"/>
</dbReference>
<dbReference type="Pfam" id="PF02902">
    <property type="entry name" value="Peptidase_C48"/>
    <property type="match status" value="1"/>
</dbReference>
<dbReference type="Gene3D" id="3.90.70.10">
    <property type="entry name" value="Cysteine proteinases"/>
    <property type="match status" value="1"/>
</dbReference>
<keyword evidence="4" id="KW-0788">Thiol protease</keyword>
<keyword evidence="8" id="KW-1185">Reference proteome</keyword>
<dbReference type="InterPro" id="IPR038765">
    <property type="entry name" value="Papain-like_cys_pep_sf"/>
</dbReference>
<evidence type="ECO:0000259" key="6">
    <source>
        <dbReference type="PROSITE" id="PS50235"/>
    </source>
</evidence>
<dbReference type="InterPro" id="IPR003653">
    <property type="entry name" value="Peptidase_C48_C"/>
</dbReference>
<evidence type="ECO:0000256" key="1">
    <source>
        <dbReference type="ARBA" id="ARBA00005234"/>
    </source>
</evidence>
<reference evidence="9" key="1">
    <citation type="submission" date="2025-08" db="UniProtKB">
        <authorList>
            <consortium name="RefSeq"/>
        </authorList>
    </citation>
    <scope>IDENTIFICATION</scope>
    <source>
        <strain evidence="9">S238N-H82</strain>
        <tissue evidence="9">Testes</tissue>
    </source>
</reference>